<dbReference type="OrthoDB" id="5948587at2759"/>
<evidence type="ECO:0000256" key="3">
    <source>
        <dbReference type="ARBA" id="ARBA00022525"/>
    </source>
</evidence>
<sequence length="200" mass="22646">MLDILPVQEWIENGPQFEQTIDSIYSEFNNNNNENIPSSIALYVEANYEGENLVQYPPREDNEEVIILGENSSPSRMFFELELTNLKSGRSRRNANTCKPGSNNTKCCLYDLVIDFEKIGWGFIIAPKRYNAYVCSGECARMANGQAMGRIQAATAAKIDHYQCCHPKEYNGITILFVQQNNNVLIRQIPNMVAKDCGCE</sequence>
<keyword evidence="4 6" id="KW-0339">Growth factor</keyword>
<dbReference type="PANTHER" id="PTHR11848:SF303">
    <property type="entry name" value="DAUER LARVA DEVELOPMENT REGULATORY GROWTH FACTOR DAF-7"/>
    <property type="match status" value="1"/>
</dbReference>
<dbReference type="CDD" id="cd19378">
    <property type="entry name" value="TGF_beta_DAF7"/>
    <property type="match status" value="1"/>
</dbReference>
<keyword evidence="5" id="KW-1015">Disulfide bond</keyword>
<keyword evidence="9" id="KW-1185">Reference proteome</keyword>
<dbReference type="PROSITE" id="PS00250">
    <property type="entry name" value="TGF_BETA_1"/>
    <property type="match status" value="1"/>
</dbReference>
<dbReference type="GO" id="GO:0005615">
    <property type="term" value="C:extracellular space"/>
    <property type="evidence" value="ECO:0007669"/>
    <property type="project" value="TreeGrafter"/>
</dbReference>
<evidence type="ECO:0000313" key="8">
    <source>
        <dbReference type="EMBL" id="KAF7635430.1"/>
    </source>
</evidence>
<dbReference type="GO" id="GO:0005125">
    <property type="term" value="F:cytokine activity"/>
    <property type="evidence" value="ECO:0007669"/>
    <property type="project" value="TreeGrafter"/>
</dbReference>
<accession>A0A8S9ZPS2</accession>
<dbReference type="Gene3D" id="2.10.90.10">
    <property type="entry name" value="Cystine-knot cytokines"/>
    <property type="match status" value="1"/>
</dbReference>
<dbReference type="AlphaFoldDB" id="A0A8S9ZPS2"/>
<evidence type="ECO:0000259" key="7">
    <source>
        <dbReference type="PROSITE" id="PS51362"/>
    </source>
</evidence>
<dbReference type="InterPro" id="IPR029034">
    <property type="entry name" value="Cystine-knot_cytokine"/>
</dbReference>
<organism evidence="8 9">
    <name type="scientific">Meloidogyne graminicola</name>
    <dbReference type="NCBI Taxonomy" id="189291"/>
    <lineage>
        <taxon>Eukaryota</taxon>
        <taxon>Metazoa</taxon>
        <taxon>Ecdysozoa</taxon>
        <taxon>Nematoda</taxon>
        <taxon>Chromadorea</taxon>
        <taxon>Rhabditida</taxon>
        <taxon>Tylenchina</taxon>
        <taxon>Tylenchomorpha</taxon>
        <taxon>Tylenchoidea</taxon>
        <taxon>Meloidogynidae</taxon>
        <taxon>Meloidogyninae</taxon>
        <taxon>Meloidogyne</taxon>
    </lineage>
</organism>
<dbReference type="EMBL" id="JABEBT010000042">
    <property type="protein sequence ID" value="KAF7635430.1"/>
    <property type="molecule type" value="Genomic_DNA"/>
</dbReference>
<gene>
    <name evidence="8" type="ORF">Mgra_00005106</name>
</gene>
<dbReference type="Proteomes" id="UP000605970">
    <property type="component" value="Unassembled WGS sequence"/>
</dbReference>
<evidence type="ECO:0000313" key="9">
    <source>
        <dbReference type="Proteomes" id="UP000605970"/>
    </source>
</evidence>
<feature type="domain" description="TGF-beta family profile" evidence="7">
    <location>
        <begin position="90"/>
        <end position="200"/>
    </location>
</feature>
<evidence type="ECO:0000256" key="2">
    <source>
        <dbReference type="ARBA" id="ARBA00006656"/>
    </source>
</evidence>
<dbReference type="InterPro" id="IPR001839">
    <property type="entry name" value="TGF-b_C"/>
</dbReference>
<dbReference type="PROSITE" id="PS51362">
    <property type="entry name" value="TGF_BETA_2"/>
    <property type="match status" value="1"/>
</dbReference>
<comment type="subcellular location">
    <subcellularLocation>
        <location evidence="1">Secreted</location>
    </subcellularLocation>
</comment>
<proteinExistence type="inferred from homology"/>
<evidence type="ECO:0000256" key="4">
    <source>
        <dbReference type="ARBA" id="ARBA00023030"/>
    </source>
</evidence>
<dbReference type="PANTHER" id="PTHR11848">
    <property type="entry name" value="TGF-BETA FAMILY"/>
    <property type="match status" value="1"/>
</dbReference>
<dbReference type="Pfam" id="PF00019">
    <property type="entry name" value="TGF_beta"/>
    <property type="match status" value="1"/>
</dbReference>
<reference evidence="8" key="1">
    <citation type="journal article" date="2020" name="Ecol. Evol.">
        <title>Genome structure and content of the rice root-knot nematode (Meloidogyne graminicola).</title>
        <authorList>
            <person name="Phan N.T."/>
            <person name="Danchin E.G.J."/>
            <person name="Klopp C."/>
            <person name="Perfus-Barbeoch L."/>
            <person name="Kozlowski D.K."/>
            <person name="Koutsovoulos G.D."/>
            <person name="Lopez-Roques C."/>
            <person name="Bouchez O."/>
            <person name="Zahm M."/>
            <person name="Besnard G."/>
            <person name="Bellafiore S."/>
        </authorList>
    </citation>
    <scope>NUCLEOTIDE SEQUENCE</scope>
    <source>
        <strain evidence="8">VN-18</strain>
    </source>
</reference>
<evidence type="ECO:0000256" key="1">
    <source>
        <dbReference type="ARBA" id="ARBA00004613"/>
    </source>
</evidence>
<name>A0A8S9ZPS2_9BILA</name>
<keyword evidence="3" id="KW-0964">Secreted</keyword>
<evidence type="ECO:0000256" key="6">
    <source>
        <dbReference type="RuleBase" id="RU000354"/>
    </source>
</evidence>
<dbReference type="SMART" id="SM00204">
    <property type="entry name" value="TGFB"/>
    <property type="match status" value="1"/>
</dbReference>
<evidence type="ECO:0000256" key="5">
    <source>
        <dbReference type="ARBA" id="ARBA00023157"/>
    </source>
</evidence>
<dbReference type="InterPro" id="IPR017948">
    <property type="entry name" value="TGFb_CS"/>
</dbReference>
<dbReference type="GO" id="GO:0008083">
    <property type="term" value="F:growth factor activity"/>
    <property type="evidence" value="ECO:0007669"/>
    <property type="project" value="UniProtKB-KW"/>
</dbReference>
<protein>
    <submittedName>
        <fullName evidence="8">TGF_BETA_2 domain-containing protein</fullName>
    </submittedName>
</protein>
<dbReference type="SUPFAM" id="SSF57501">
    <property type="entry name" value="Cystine-knot cytokines"/>
    <property type="match status" value="1"/>
</dbReference>
<dbReference type="InterPro" id="IPR015615">
    <property type="entry name" value="TGF-beta-rel"/>
</dbReference>
<comment type="caution">
    <text evidence="8">The sequence shown here is derived from an EMBL/GenBank/DDBJ whole genome shotgun (WGS) entry which is preliminary data.</text>
</comment>
<comment type="similarity">
    <text evidence="2 6">Belongs to the TGF-beta family.</text>
</comment>